<keyword evidence="4" id="KW-0808">Transferase</keyword>
<dbReference type="GO" id="GO:0008610">
    <property type="term" value="P:lipid biosynthetic process"/>
    <property type="evidence" value="ECO:0007669"/>
    <property type="project" value="UniProtKB-ARBA"/>
</dbReference>
<dbReference type="GO" id="GO:1901137">
    <property type="term" value="P:carbohydrate derivative biosynthetic process"/>
    <property type="evidence" value="ECO:0007669"/>
    <property type="project" value="UniProtKB-ARBA"/>
</dbReference>
<evidence type="ECO:0008006" key="8">
    <source>
        <dbReference type="Google" id="ProtNLM"/>
    </source>
</evidence>
<keyword evidence="5" id="KW-0472">Membrane</keyword>
<evidence type="ECO:0000256" key="5">
    <source>
        <dbReference type="ARBA" id="ARBA00023136"/>
    </source>
</evidence>
<evidence type="ECO:0000256" key="6">
    <source>
        <dbReference type="ARBA" id="ARBA00023315"/>
    </source>
</evidence>
<keyword evidence="3" id="KW-0997">Cell inner membrane</keyword>
<dbReference type="InterPro" id="IPR004960">
    <property type="entry name" value="LipA_acyltrans"/>
</dbReference>
<sequence length="270" mass="30601">VAIGSIASQWDSEMRVSLRYRLEYAVVMTIRIVVRVLPRRVSLSFGTAVGRIFHLLHGRRRELAMSNLRMTFPKRTDFECRAILRATFAQLGRHCIDFLNFDAMEADEMLKLVEFEGEEYVENAIAQGRGVMYFAGHFGAWELQIMVHAFRFQRIVMVARTLDNPLLETLMERIRTRVGTQVLSRRGAVRGLLRALKNGGSVGLMVDQHIQDRSAVQVNYLGRPASTTSTIASLALRTGAPIIPVFAMPLPGGRYRMVYEKPIEVPCEED</sequence>
<evidence type="ECO:0000256" key="2">
    <source>
        <dbReference type="ARBA" id="ARBA00022475"/>
    </source>
</evidence>
<keyword evidence="6" id="KW-0012">Acyltransferase</keyword>
<comment type="subcellular location">
    <subcellularLocation>
        <location evidence="1">Cell inner membrane</location>
    </subcellularLocation>
</comment>
<reference evidence="7" key="1">
    <citation type="submission" date="2018-05" db="EMBL/GenBank/DDBJ databases">
        <authorList>
            <person name="Lanie J.A."/>
            <person name="Ng W.-L."/>
            <person name="Kazmierczak K.M."/>
            <person name="Andrzejewski T.M."/>
            <person name="Davidsen T.M."/>
            <person name="Wayne K.J."/>
            <person name="Tettelin H."/>
            <person name="Glass J.I."/>
            <person name="Rusch D."/>
            <person name="Podicherti R."/>
            <person name="Tsui H.-C.T."/>
            <person name="Winkler M.E."/>
        </authorList>
    </citation>
    <scope>NUCLEOTIDE SEQUENCE</scope>
</reference>
<organism evidence="7">
    <name type="scientific">marine metagenome</name>
    <dbReference type="NCBI Taxonomy" id="408172"/>
    <lineage>
        <taxon>unclassified sequences</taxon>
        <taxon>metagenomes</taxon>
        <taxon>ecological metagenomes</taxon>
    </lineage>
</organism>
<feature type="non-terminal residue" evidence="7">
    <location>
        <position position="1"/>
    </location>
</feature>
<proteinExistence type="predicted"/>
<dbReference type="PANTHER" id="PTHR30606">
    <property type="entry name" value="LIPID A BIOSYNTHESIS LAUROYL ACYLTRANSFERASE"/>
    <property type="match status" value="1"/>
</dbReference>
<keyword evidence="2" id="KW-1003">Cell membrane</keyword>
<evidence type="ECO:0000256" key="3">
    <source>
        <dbReference type="ARBA" id="ARBA00022519"/>
    </source>
</evidence>
<dbReference type="Pfam" id="PF03279">
    <property type="entry name" value="Lip_A_acyltrans"/>
    <property type="match status" value="1"/>
</dbReference>
<gene>
    <name evidence="7" type="ORF">METZ01_LOCUS381351</name>
</gene>
<protein>
    <recommendedName>
        <fullName evidence="8">Lipid A biosynthesis acyltransferase</fullName>
    </recommendedName>
</protein>
<dbReference type="EMBL" id="UINC01141010">
    <property type="protein sequence ID" value="SVD28497.1"/>
    <property type="molecule type" value="Genomic_DNA"/>
</dbReference>
<dbReference type="GO" id="GO:0016746">
    <property type="term" value="F:acyltransferase activity"/>
    <property type="evidence" value="ECO:0007669"/>
    <property type="project" value="UniProtKB-KW"/>
</dbReference>
<dbReference type="PANTHER" id="PTHR30606:SF9">
    <property type="entry name" value="LIPID A BIOSYNTHESIS LAUROYLTRANSFERASE"/>
    <property type="match status" value="1"/>
</dbReference>
<accession>A0A382U3E9</accession>
<dbReference type="AlphaFoldDB" id="A0A382U3E9"/>
<name>A0A382U3E9_9ZZZZ</name>
<feature type="non-terminal residue" evidence="7">
    <location>
        <position position="270"/>
    </location>
</feature>
<evidence type="ECO:0000313" key="7">
    <source>
        <dbReference type="EMBL" id="SVD28497.1"/>
    </source>
</evidence>
<evidence type="ECO:0000256" key="4">
    <source>
        <dbReference type="ARBA" id="ARBA00022679"/>
    </source>
</evidence>
<dbReference type="CDD" id="cd07984">
    <property type="entry name" value="LPLAT_LABLAT-like"/>
    <property type="match status" value="1"/>
</dbReference>
<dbReference type="GO" id="GO:0005886">
    <property type="term" value="C:plasma membrane"/>
    <property type="evidence" value="ECO:0007669"/>
    <property type="project" value="UniProtKB-SubCell"/>
</dbReference>
<evidence type="ECO:0000256" key="1">
    <source>
        <dbReference type="ARBA" id="ARBA00004533"/>
    </source>
</evidence>